<dbReference type="GO" id="GO:0008235">
    <property type="term" value="F:metalloexopeptidase activity"/>
    <property type="evidence" value="ECO:0007669"/>
    <property type="project" value="InterPro"/>
</dbReference>
<dbReference type="InterPro" id="IPR045175">
    <property type="entry name" value="M28_fam"/>
</dbReference>
<comment type="caution">
    <text evidence="3">The sequence shown here is derived from an EMBL/GenBank/DDBJ whole genome shotgun (WGS) entry which is preliminary data.</text>
</comment>
<dbReference type="PANTHER" id="PTHR12147:SF26">
    <property type="entry name" value="PEPTIDASE M28 DOMAIN-CONTAINING PROTEIN"/>
    <property type="match status" value="1"/>
</dbReference>
<evidence type="ECO:0000313" key="4">
    <source>
        <dbReference type="Proteomes" id="UP000569951"/>
    </source>
</evidence>
<feature type="domain" description="Peptidase M28" evidence="2">
    <location>
        <begin position="202"/>
        <end position="359"/>
    </location>
</feature>
<dbReference type="GO" id="GO:0006508">
    <property type="term" value="P:proteolysis"/>
    <property type="evidence" value="ECO:0007669"/>
    <property type="project" value="InterPro"/>
</dbReference>
<dbReference type="PANTHER" id="PTHR12147">
    <property type="entry name" value="METALLOPEPTIDASE M28 FAMILY MEMBER"/>
    <property type="match status" value="1"/>
</dbReference>
<keyword evidence="4" id="KW-1185">Reference proteome</keyword>
<organism evidence="3 4">
    <name type="scientific">Deinobacterium chartae</name>
    <dbReference type="NCBI Taxonomy" id="521158"/>
    <lineage>
        <taxon>Bacteria</taxon>
        <taxon>Thermotogati</taxon>
        <taxon>Deinococcota</taxon>
        <taxon>Deinococci</taxon>
        <taxon>Deinococcales</taxon>
        <taxon>Deinococcaceae</taxon>
        <taxon>Deinobacterium</taxon>
    </lineage>
</organism>
<dbReference type="Proteomes" id="UP000569951">
    <property type="component" value="Unassembled WGS sequence"/>
</dbReference>
<keyword evidence="1" id="KW-0812">Transmembrane</keyword>
<dbReference type="RefSeq" id="WP_183983824.1">
    <property type="nucleotide sequence ID" value="NZ_JACHHG010000001.1"/>
</dbReference>
<name>A0A841HVR2_9DEIO</name>
<evidence type="ECO:0000259" key="2">
    <source>
        <dbReference type="Pfam" id="PF04389"/>
    </source>
</evidence>
<protein>
    <recommendedName>
        <fullName evidence="2">Peptidase M28 domain-containing protein</fullName>
    </recommendedName>
</protein>
<dbReference type="Gene3D" id="3.40.630.10">
    <property type="entry name" value="Zn peptidases"/>
    <property type="match status" value="1"/>
</dbReference>
<proteinExistence type="predicted"/>
<dbReference type="InterPro" id="IPR007484">
    <property type="entry name" value="Peptidase_M28"/>
</dbReference>
<feature type="transmembrane region" description="Helical" evidence="1">
    <location>
        <begin position="175"/>
        <end position="193"/>
    </location>
</feature>
<dbReference type="Pfam" id="PF04389">
    <property type="entry name" value="Peptidase_M28"/>
    <property type="match status" value="1"/>
</dbReference>
<dbReference type="EMBL" id="JACHHG010000001">
    <property type="protein sequence ID" value="MBB6096923.1"/>
    <property type="molecule type" value="Genomic_DNA"/>
</dbReference>
<reference evidence="3 4" key="1">
    <citation type="submission" date="2020-08" db="EMBL/GenBank/DDBJ databases">
        <title>Genomic Encyclopedia of Type Strains, Phase IV (KMG-IV): sequencing the most valuable type-strain genomes for metagenomic binning, comparative biology and taxonomic classification.</title>
        <authorList>
            <person name="Goeker M."/>
        </authorList>
    </citation>
    <scope>NUCLEOTIDE SEQUENCE [LARGE SCALE GENOMIC DNA]</scope>
    <source>
        <strain evidence="3 4">DSM 21458</strain>
    </source>
</reference>
<feature type="transmembrane region" description="Helical" evidence="1">
    <location>
        <begin position="150"/>
        <end position="169"/>
    </location>
</feature>
<sequence length="371" mass="39461">MSTLEAVLRGLSAFAHRGSARPEEFAAAQWLRGELEARGLAVRVQPFNSPDTYSWDVAGSAGLLGLGALAAAGNPLLGALLALGGASWFHAHFSGLPHPLEALVPRRPSQNLVAHFGTGPREVVLMAHYDSARSALLYAPGRVDGFRRSFVTNAALAYLTPLLAALAALAPDLRFVLLFLGLYFLANAALFVLRERREPIVNGANDNASGVAAAVEVALRLRARGHGRVTLLLTGCEEVGARGAAAYAATLEANADTLVLNLDNVGAGALHLARGEGMLGYSPYRPEGLEAARTALQDRLPELEYRLAYFDTRPFARRGLPCLSLIALEGGRIPNWHWPSDTLERVDVAAVTRAADAAEAIALQWLGAEPK</sequence>
<keyword evidence="1" id="KW-0472">Membrane</keyword>
<gene>
    <name evidence="3" type="ORF">HNR42_000335</name>
</gene>
<evidence type="ECO:0000256" key="1">
    <source>
        <dbReference type="SAM" id="Phobius"/>
    </source>
</evidence>
<evidence type="ECO:0000313" key="3">
    <source>
        <dbReference type="EMBL" id="MBB6096923.1"/>
    </source>
</evidence>
<keyword evidence="1" id="KW-1133">Transmembrane helix</keyword>
<dbReference type="AlphaFoldDB" id="A0A841HVR2"/>
<accession>A0A841HVR2</accession>
<dbReference type="SUPFAM" id="SSF53187">
    <property type="entry name" value="Zn-dependent exopeptidases"/>
    <property type="match status" value="1"/>
</dbReference>